<dbReference type="AlphaFoldDB" id="A0A6J6NUS7"/>
<accession>A0A6J6NUS7</accession>
<organism evidence="1">
    <name type="scientific">freshwater metagenome</name>
    <dbReference type="NCBI Taxonomy" id="449393"/>
    <lineage>
        <taxon>unclassified sequences</taxon>
        <taxon>metagenomes</taxon>
        <taxon>ecological metagenomes</taxon>
    </lineage>
</organism>
<gene>
    <name evidence="1" type="ORF">UFOPK2373_00719</name>
</gene>
<sequence length="486" mass="52872">MSLRFVDPLTGQTIGSTALGRAVLSASVTDVDAELSSKLAKQAEWRKTYQAAFASVAMAEFKSSTAMIDVATKGLAEFEKRVVTENGEPLIVAVRNAWRSDKDLVATVVVKGLGEKLAPGILGTQTLEQMVANHSAEPGIVSAVKNVDGSTINNDLLIALAGGAEYSPSRLWLDWGGSVAIVARARVELWQELITRARISGGTLYVPVLKSKINGVDVQKLSDEELANVAGLDLVTDYEAISGWLSSLARVDTRRLVLGNYAYAPGAKHIEVQAVQHCLGRVLTESLPKSRVVLTWLATPTDSHVVPVQFAQDISSRFASRDLMTKVRDFFYGARENKPLLFTNANGLDLAVIDPTSSLQGSSYALAKRVQRWLAYQQQVADRKVIYTVLPPAYTDSVLSHRILRASYHGAPHFGLFPYKTDSAVSLAACLLLSELNTPISIDKGNPTAIYSRLAVHGGLWRSIYKPSDLWRVATVRGIFGYFKKP</sequence>
<protein>
    <submittedName>
        <fullName evidence="1">Unannotated protein</fullName>
    </submittedName>
</protein>
<evidence type="ECO:0000313" key="1">
    <source>
        <dbReference type="EMBL" id="CAB4689722.1"/>
    </source>
</evidence>
<proteinExistence type="predicted"/>
<name>A0A6J6NUS7_9ZZZZ</name>
<dbReference type="EMBL" id="CAEZXL010000115">
    <property type="protein sequence ID" value="CAB4689722.1"/>
    <property type="molecule type" value="Genomic_DNA"/>
</dbReference>
<reference evidence="1" key="1">
    <citation type="submission" date="2020-05" db="EMBL/GenBank/DDBJ databases">
        <authorList>
            <person name="Chiriac C."/>
            <person name="Salcher M."/>
            <person name="Ghai R."/>
            <person name="Kavagutti S V."/>
        </authorList>
    </citation>
    <scope>NUCLEOTIDE SEQUENCE</scope>
</reference>